<sequence length="66" mass="7962">MKTAMLEYVKTILQKVSFNAYLFERELKKGIRYLMPTELDEFKDWCYATFGGSHQPILNRYFRPAY</sequence>
<evidence type="ECO:0000313" key="2">
    <source>
        <dbReference type="Proteomes" id="UP000198756"/>
    </source>
</evidence>
<keyword evidence="2" id="KW-1185">Reference proteome</keyword>
<organism evidence="1 2">
    <name type="scientific">Algoriphagus alkaliphilus</name>
    <dbReference type="NCBI Taxonomy" id="279824"/>
    <lineage>
        <taxon>Bacteria</taxon>
        <taxon>Pseudomonadati</taxon>
        <taxon>Bacteroidota</taxon>
        <taxon>Cytophagia</taxon>
        <taxon>Cytophagales</taxon>
        <taxon>Cyclobacteriaceae</taxon>
        <taxon>Algoriphagus</taxon>
    </lineage>
</organism>
<protein>
    <submittedName>
        <fullName evidence="1">Uncharacterized protein</fullName>
    </submittedName>
</protein>
<reference evidence="2" key="1">
    <citation type="submission" date="2016-10" db="EMBL/GenBank/DDBJ databases">
        <authorList>
            <person name="Varghese N."/>
            <person name="Submissions S."/>
        </authorList>
    </citation>
    <scope>NUCLEOTIDE SEQUENCE [LARGE SCALE GENOMIC DNA]</scope>
    <source>
        <strain evidence="2">DSM 22703</strain>
    </source>
</reference>
<gene>
    <name evidence="1" type="ORF">SAMN03080617_01167</name>
</gene>
<proteinExistence type="predicted"/>
<name>A0A1G5WPN9_9BACT</name>
<evidence type="ECO:0000313" key="1">
    <source>
        <dbReference type="EMBL" id="SDA59215.1"/>
    </source>
</evidence>
<dbReference type="EMBL" id="FMXE01000007">
    <property type="protein sequence ID" value="SDA59215.1"/>
    <property type="molecule type" value="Genomic_DNA"/>
</dbReference>
<dbReference type="Proteomes" id="UP000198756">
    <property type="component" value="Unassembled WGS sequence"/>
</dbReference>
<dbReference type="STRING" id="279824.SAMN03080617_01167"/>
<dbReference type="AlphaFoldDB" id="A0A1G5WPN9"/>
<accession>A0A1G5WPN9</accession>